<feature type="region of interest" description="Disordered" evidence="1">
    <location>
        <begin position="1"/>
        <end position="38"/>
    </location>
</feature>
<evidence type="ECO:0000259" key="2">
    <source>
        <dbReference type="Pfam" id="PF25482"/>
    </source>
</evidence>
<feature type="compositionally biased region" description="Basic and acidic residues" evidence="1">
    <location>
        <begin position="299"/>
        <end position="317"/>
    </location>
</feature>
<accession>A0A1V8TKW4</accession>
<reference evidence="4" key="1">
    <citation type="submission" date="2017-03" db="EMBL/GenBank/DDBJ databases">
        <title>Genomes of endolithic fungi from Antarctica.</title>
        <authorList>
            <person name="Coleine C."/>
            <person name="Masonjones S."/>
            <person name="Stajich J.E."/>
        </authorList>
    </citation>
    <scope>NUCLEOTIDE SEQUENCE [LARGE SCALE GENOMIC DNA]</scope>
    <source>
        <strain evidence="4">CCFEE 5527</strain>
    </source>
</reference>
<proteinExistence type="predicted"/>
<organism evidence="3 4">
    <name type="scientific">Cryoendolithus antarcticus</name>
    <dbReference type="NCBI Taxonomy" id="1507870"/>
    <lineage>
        <taxon>Eukaryota</taxon>
        <taxon>Fungi</taxon>
        <taxon>Dikarya</taxon>
        <taxon>Ascomycota</taxon>
        <taxon>Pezizomycotina</taxon>
        <taxon>Dothideomycetes</taxon>
        <taxon>Dothideomycetidae</taxon>
        <taxon>Cladosporiales</taxon>
        <taxon>Cladosporiaceae</taxon>
        <taxon>Cryoendolithus</taxon>
    </lineage>
</organism>
<dbReference type="AlphaFoldDB" id="A0A1V8TKW4"/>
<evidence type="ECO:0000313" key="3">
    <source>
        <dbReference type="EMBL" id="OQO12009.1"/>
    </source>
</evidence>
<name>A0A1V8TKW4_9PEZI</name>
<evidence type="ECO:0000313" key="4">
    <source>
        <dbReference type="Proteomes" id="UP000192596"/>
    </source>
</evidence>
<feature type="compositionally biased region" description="Basic and acidic residues" evidence="1">
    <location>
        <begin position="23"/>
        <end position="38"/>
    </location>
</feature>
<keyword evidence="4" id="KW-1185">Reference proteome</keyword>
<protein>
    <recommendedName>
        <fullName evidence="2">DUF7905 domain-containing protein</fullName>
    </recommendedName>
</protein>
<sequence>MADNRLRGRRSGARPQNRVPNKSTRDQRTPSPGKVDDWRLLVDAKRREQRDAASAYLIDIDDTDGHPAEAEWRSHKLPDCTIDVPDHLFWQDSQHETIARRHKTFVIAQDRSAESGLISIGIWASRGDDAAARRTKQDIHDWVLREMDSKRVQGFSKFAKSKSQTADERRRAERKWQREVVKQQYRQAPPMGATFGAIGTFRWPVEDYDPEAVLGPSFEALDRVRMDTACHIIFTPKIKSFNILGSQSGVTKAVVLLRNVCFQIAARQLDSTRRYLLHDADHSQQFTAVALKQYTHPHMPGDDADRDKTGQSPRGEDLIQTDGTILPADGRSHKNALLLKAIVVHQLSRLHFYRGHLDLRIRLGTFLMTQYKMPVDGSYSFEDFQGMLKQTQFRGEVTIELGDRSRENAALHALQGAKGLLVPQSGMIARLSDVKPVYTAVFIFTDRAGDLRHSVTWHEVDPDGVGDDSEVFDTLSRSWIRLDRSSSPPFPLVDVSLTDLADGSAWQFDLVGAHAVENKRLPENLAKLADHIKIDPKEARHNHGDINFISRFTPYLPTKSYQQRVSYRYNLAQSDYVVELTRFQDRICTARSRNPGDYTIKAFEPRWSLEVYHSSWATQFAQNENLAVGAKAQWDAKASTWFPVDDMGDTENGKKTDDGLEQLLAKLEVLRQLVLRSATETVGGMEVG</sequence>
<feature type="domain" description="DUF7905" evidence="2">
    <location>
        <begin position="333"/>
        <end position="643"/>
    </location>
</feature>
<dbReference type="InParanoid" id="A0A1V8TKW4"/>
<comment type="caution">
    <text evidence="3">The sequence shown here is derived from an EMBL/GenBank/DDBJ whole genome shotgun (WGS) entry which is preliminary data.</text>
</comment>
<dbReference type="InterPro" id="IPR057227">
    <property type="entry name" value="DUF7905"/>
</dbReference>
<gene>
    <name evidence="3" type="ORF">B0A48_02648</name>
</gene>
<feature type="region of interest" description="Disordered" evidence="1">
    <location>
        <begin position="297"/>
        <end position="325"/>
    </location>
</feature>
<dbReference type="Proteomes" id="UP000192596">
    <property type="component" value="Unassembled WGS sequence"/>
</dbReference>
<dbReference type="EMBL" id="NAJO01000005">
    <property type="protein sequence ID" value="OQO12009.1"/>
    <property type="molecule type" value="Genomic_DNA"/>
</dbReference>
<dbReference type="OrthoDB" id="4739136at2759"/>
<dbReference type="Pfam" id="PF25482">
    <property type="entry name" value="DUF7905"/>
    <property type="match status" value="1"/>
</dbReference>
<dbReference type="STRING" id="1507870.A0A1V8TKW4"/>
<evidence type="ECO:0000256" key="1">
    <source>
        <dbReference type="SAM" id="MobiDB-lite"/>
    </source>
</evidence>